<sequence>MGGPGLPDGEVRAWLGQAVAEWTRLGLIRPPAVRQHLDIGGTRVEIRYAAAFLADLAAPDFRHLEVARGTVDDGPDCRFDVAEEDGTVVIRRGALALATCRPDEIVPALRGALTLEAVQRGRHAVALHAATLAAGGHALLLSGCPGAGKSTLAVGLAAALARSGLGLAGDDVALLGADGRVTALRFAPALKPGSWPLLAGMRPDLLDLPVHVRYDGQQVRFLDGLPSAGGGPLPVRWIVGLDRRDGAGPALERLDPLETLRDLIGGAASADDRLGTGAFQALARMLDGAGCYRLTYARLDDAVALLAGLCGS</sequence>
<feature type="domain" description="Magnesium chelatase ChlI-like catalytic" evidence="1">
    <location>
        <begin position="129"/>
        <end position="161"/>
    </location>
</feature>
<evidence type="ECO:0000313" key="3">
    <source>
        <dbReference type="Proteomes" id="UP000595197"/>
    </source>
</evidence>
<evidence type="ECO:0000259" key="1">
    <source>
        <dbReference type="Pfam" id="PF01078"/>
    </source>
</evidence>
<protein>
    <submittedName>
        <fullName evidence="2">ATP-binding protein</fullName>
    </submittedName>
</protein>
<reference evidence="2" key="1">
    <citation type="submission" date="2021-02" db="EMBL/GenBank/DDBJ databases">
        <title>Skermanella TT6 skin isolate.</title>
        <authorList>
            <person name="Lee K."/>
            <person name="Ganzorig M."/>
        </authorList>
    </citation>
    <scope>NUCLEOTIDE SEQUENCE</scope>
    <source>
        <strain evidence="2">TT6</strain>
    </source>
</reference>
<dbReference type="Gene3D" id="3.40.50.300">
    <property type="entry name" value="P-loop containing nucleotide triphosphate hydrolases"/>
    <property type="match status" value="1"/>
</dbReference>
<dbReference type="InterPro" id="IPR027417">
    <property type="entry name" value="P-loop_NTPase"/>
</dbReference>
<keyword evidence="2" id="KW-0547">Nucleotide-binding</keyword>
<gene>
    <name evidence="2" type="ORF">IGS68_25510</name>
</gene>
<name>A0ABX7BDY1_9PROT</name>
<accession>A0ABX7BDY1</accession>
<dbReference type="SUPFAM" id="SSF52540">
    <property type="entry name" value="P-loop containing nucleoside triphosphate hydrolases"/>
    <property type="match status" value="1"/>
</dbReference>
<dbReference type="GO" id="GO:0005524">
    <property type="term" value="F:ATP binding"/>
    <property type="evidence" value="ECO:0007669"/>
    <property type="project" value="UniProtKB-KW"/>
</dbReference>
<evidence type="ECO:0000313" key="2">
    <source>
        <dbReference type="EMBL" id="QQP92619.1"/>
    </source>
</evidence>
<dbReference type="EMBL" id="CP067420">
    <property type="protein sequence ID" value="QQP92619.1"/>
    <property type="molecule type" value="Genomic_DNA"/>
</dbReference>
<proteinExistence type="predicted"/>
<keyword evidence="3" id="KW-1185">Reference proteome</keyword>
<dbReference type="InterPro" id="IPR000523">
    <property type="entry name" value="Mg_chelatse_chII-like_cat_dom"/>
</dbReference>
<dbReference type="SUPFAM" id="SSF53795">
    <property type="entry name" value="PEP carboxykinase-like"/>
    <property type="match status" value="1"/>
</dbReference>
<keyword evidence="2" id="KW-0067">ATP-binding</keyword>
<organism evidence="2 3">
    <name type="scientific">Skermanella cutis</name>
    <dbReference type="NCBI Taxonomy" id="2775420"/>
    <lineage>
        <taxon>Bacteria</taxon>
        <taxon>Pseudomonadati</taxon>
        <taxon>Pseudomonadota</taxon>
        <taxon>Alphaproteobacteria</taxon>
        <taxon>Rhodospirillales</taxon>
        <taxon>Azospirillaceae</taxon>
        <taxon>Skermanella</taxon>
    </lineage>
</organism>
<dbReference type="Proteomes" id="UP000595197">
    <property type="component" value="Chromosome"/>
</dbReference>
<dbReference type="Pfam" id="PF01078">
    <property type="entry name" value="Mg_chelatase"/>
    <property type="match status" value="1"/>
</dbReference>